<feature type="signal peptide" evidence="2">
    <location>
        <begin position="1"/>
        <end position="23"/>
    </location>
</feature>
<keyword evidence="2" id="KW-0732">Signal</keyword>
<protein>
    <submittedName>
        <fullName evidence="3">RCG21460, isoform CRA_b</fullName>
    </submittedName>
</protein>
<evidence type="ECO:0000256" key="1">
    <source>
        <dbReference type="SAM" id="MobiDB-lite"/>
    </source>
</evidence>
<organism evidence="3 4">
    <name type="scientific">Rattus norvegicus</name>
    <name type="common">Rat</name>
    <dbReference type="NCBI Taxonomy" id="10116"/>
    <lineage>
        <taxon>Eukaryota</taxon>
        <taxon>Metazoa</taxon>
        <taxon>Chordata</taxon>
        <taxon>Craniata</taxon>
        <taxon>Vertebrata</taxon>
        <taxon>Euteleostomi</taxon>
        <taxon>Mammalia</taxon>
        <taxon>Eutheria</taxon>
        <taxon>Euarchontoglires</taxon>
        <taxon>Glires</taxon>
        <taxon>Rodentia</taxon>
        <taxon>Myomorpha</taxon>
        <taxon>Muroidea</taxon>
        <taxon>Muridae</taxon>
        <taxon>Murinae</taxon>
        <taxon>Rattus</taxon>
    </lineage>
</organism>
<feature type="chain" id="PRO_5039887013" evidence="2">
    <location>
        <begin position="24"/>
        <end position="116"/>
    </location>
</feature>
<proteinExistence type="predicted"/>
<evidence type="ECO:0000313" key="4">
    <source>
        <dbReference type="Proteomes" id="UP000234681"/>
    </source>
</evidence>
<reference evidence="3 4" key="1">
    <citation type="submission" date="2005-07" db="EMBL/GenBank/DDBJ databases">
        <authorList>
            <person name="Mural R.J."/>
            <person name="Li P.W."/>
            <person name="Adams M.D."/>
            <person name="Amanatides P.G."/>
            <person name="Baden-Tillson H."/>
            <person name="Barnstead M."/>
            <person name="Chin S.H."/>
            <person name="Dew I."/>
            <person name="Evans C.A."/>
            <person name="Ferriera S."/>
            <person name="Flanigan M."/>
            <person name="Fosler C."/>
            <person name="Glodek A."/>
            <person name="Gu Z."/>
            <person name="Holt R.A."/>
            <person name="Jennings D."/>
            <person name="Kraft C.L."/>
            <person name="Lu F."/>
            <person name="Nguyen T."/>
            <person name="Nusskern D.R."/>
            <person name="Pfannkoch C.M."/>
            <person name="Sitter C."/>
            <person name="Sutton G.G."/>
            <person name="Venter J.C."/>
            <person name="Wang Z."/>
            <person name="Woodage T."/>
            <person name="Zheng X.H."/>
            <person name="Zhong F."/>
        </authorList>
    </citation>
    <scope>NUCLEOTIDE SEQUENCE [LARGE SCALE GENOMIC DNA]</scope>
    <source>
        <strain>BN</strain>
        <strain evidence="4">Sprague-Dawley</strain>
    </source>
</reference>
<feature type="region of interest" description="Disordered" evidence="1">
    <location>
        <begin position="61"/>
        <end position="90"/>
    </location>
</feature>
<evidence type="ECO:0000313" key="3">
    <source>
        <dbReference type="EMBL" id="EDM13969.1"/>
    </source>
</evidence>
<dbReference type="AlphaFoldDB" id="A6J229"/>
<sequence length="116" mass="13100">MALSWPHSRPFLLLLLLQGPVLHLSRRQIASAVPKLARDECSLHPLVEGISLCNRQRPLEKSTANQKADLPAQSQRIHRQNIPTPQAQGWLQKREWKDGESQRIGEFAVGLRLLGT</sequence>
<accession>A6J229</accession>
<evidence type="ECO:0000256" key="2">
    <source>
        <dbReference type="SAM" id="SignalP"/>
    </source>
</evidence>
<gene>
    <name evidence="3" type="ORF">rCG_21460</name>
</gene>
<name>A6J229_RAT</name>
<dbReference type="EMBL" id="CH473973">
    <property type="protein sequence ID" value="EDM13969.1"/>
    <property type="molecule type" value="Genomic_DNA"/>
</dbReference>
<dbReference type="Proteomes" id="UP000234681">
    <property type="component" value="Chromosome 12"/>
</dbReference>